<gene>
    <name evidence="1" type="ORF">Theth_1127</name>
</gene>
<dbReference type="PANTHER" id="PTHR43649:SF12">
    <property type="entry name" value="DIACETYLCHITOBIOSE BINDING PROTEIN DASA"/>
    <property type="match status" value="1"/>
</dbReference>
<dbReference type="SUPFAM" id="SSF53850">
    <property type="entry name" value="Periplasmic binding protein-like II"/>
    <property type="match status" value="1"/>
</dbReference>
<evidence type="ECO:0000313" key="2">
    <source>
        <dbReference type="Proteomes" id="UP000006804"/>
    </source>
</evidence>
<accession>F7YTI9</accession>
<dbReference type="Pfam" id="PF13416">
    <property type="entry name" value="SBP_bac_8"/>
    <property type="match status" value="1"/>
</dbReference>
<dbReference type="InterPro" id="IPR006059">
    <property type="entry name" value="SBP"/>
</dbReference>
<dbReference type="Proteomes" id="UP000006804">
    <property type="component" value="Chromosome"/>
</dbReference>
<dbReference type="PANTHER" id="PTHR43649">
    <property type="entry name" value="ARABINOSE-BINDING PROTEIN-RELATED"/>
    <property type="match status" value="1"/>
</dbReference>
<organism evidence="1 2">
    <name type="scientific">Pseudothermotoga thermarum DSM 5069</name>
    <dbReference type="NCBI Taxonomy" id="688269"/>
    <lineage>
        <taxon>Bacteria</taxon>
        <taxon>Thermotogati</taxon>
        <taxon>Thermotogota</taxon>
        <taxon>Thermotogae</taxon>
        <taxon>Thermotogales</taxon>
        <taxon>Thermotogaceae</taxon>
        <taxon>Pseudothermotoga</taxon>
    </lineage>
</organism>
<keyword evidence="2" id="KW-1185">Reference proteome</keyword>
<dbReference type="AlphaFoldDB" id="F7YTI9"/>
<protein>
    <submittedName>
        <fullName evidence="1">Carbohydrate ABC transporter substrate-binding protein, CUT1 family</fullName>
    </submittedName>
</protein>
<dbReference type="STRING" id="688269.Theth_1127"/>
<evidence type="ECO:0000313" key="1">
    <source>
        <dbReference type="EMBL" id="AEH51203.1"/>
    </source>
</evidence>
<dbReference type="eggNOG" id="COG1653">
    <property type="taxonomic scope" value="Bacteria"/>
</dbReference>
<name>F7YTI9_9THEM</name>
<dbReference type="OrthoDB" id="9768630at2"/>
<sequence precursor="true">MKRLFVLALLALTLVLFAQKVTLTFMTPLGGPDGAYMDEIIKKFNATHPDIEVVHLVVVSSVDYKQKLSAGIATKTAPHVLFIRKHDMPIFFDHLKVLGKDELRKYGIDIDDVYPSVLDGLIKDGGVYGIPLDVWIFYMAYRRDNFKKAGLDPDKPPYTRQEFEAALEALKKVTPAGVAPWCESPAWDWIFIHTMWQFGGDILTPDFKKPAFRKAAVEALKYLMYLQDKGYFSREAVDTGPTFESGAGSILITGIWTMGAWKEVLGENFGYAPAPQIGTTKAVFGGSHVLAMPRVMVEDPKVYEAAMTWIKYLWDNAIDWYAAGQAPARKSIAESEELKRRLPHIYTVAQQLPYVKTFQTFPYIAEIVAEIAVYVQDVLITRNLTPEEAMRRAEEAVQEILDDYWATVGRRK</sequence>
<dbReference type="RefSeq" id="WP_013932422.1">
    <property type="nucleotide sequence ID" value="NC_015707.1"/>
</dbReference>
<dbReference type="PATRIC" id="fig|688269.3.peg.1159"/>
<dbReference type="EMBL" id="CP002351">
    <property type="protein sequence ID" value="AEH51203.1"/>
    <property type="molecule type" value="Genomic_DNA"/>
</dbReference>
<dbReference type="Gene3D" id="3.40.190.10">
    <property type="entry name" value="Periplasmic binding protein-like II"/>
    <property type="match status" value="1"/>
</dbReference>
<reference evidence="1 2" key="1">
    <citation type="submission" date="2010-11" db="EMBL/GenBank/DDBJ databases">
        <title>The complete genome of Thermotoga thermarum DSM 5069.</title>
        <authorList>
            <consortium name="US DOE Joint Genome Institute (JGI-PGF)"/>
            <person name="Lucas S."/>
            <person name="Copeland A."/>
            <person name="Lapidus A."/>
            <person name="Bruce D."/>
            <person name="Goodwin L."/>
            <person name="Pitluck S."/>
            <person name="Kyrpides N."/>
            <person name="Mavromatis K."/>
            <person name="Ivanova N."/>
            <person name="Zeytun A."/>
            <person name="Brettin T."/>
            <person name="Detter J.C."/>
            <person name="Tapia R."/>
            <person name="Han C."/>
            <person name="Land M."/>
            <person name="Hauser L."/>
            <person name="Markowitz V."/>
            <person name="Cheng J.-F."/>
            <person name="Hugenholtz P."/>
            <person name="Woyke T."/>
            <person name="Wu D."/>
            <person name="Spring S."/>
            <person name="Schroeder M."/>
            <person name="Brambilla E."/>
            <person name="Klenk H.-P."/>
            <person name="Eisen J.A."/>
        </authorList>
    </citation>
    <scope>NUCLEOTIDE SEQUENCE [LARGE SCALE GENOMIC DNA]</scope>
    <source>
        <strain evidence="1 2">DSM 5069</strain>
    </source>
</reference>
<dbReference type="KEGG" id="tta:Theth_1127"/>
<proteinExistence type="predicted"/>
<dbReference type="HOGENOM" id="CLU_031285_10_0_0"/>
<dbReference type="InterPro" id="IPR050490">
    <property type="entry name" value="Bact_solute-bd_prot1"/>
</dbReference>